<organism evidence="1 3">
    <name type="scientific">Corynebacterium yonathiae</name>
    <dbReference type="NCBI Taxonomy" id="2913504"/>
    <lineage>
        <taxon>Bacteria</taxon>
        <taxon>Bacillati</taxon>
        <taxon>Actinomycetota</taxon>
        <taxon>Actinomycetes</taxon>
        <taxon>Mycobacteriales</taxon>
        <taxon>Corynebacteriaceae</taxon>
        <taxon>Corynebacterium</taxon>
    </lineage>
</organism>
<gene>
    <name evidence="1" type="ORF">L8V22_05965</name>
    <name evidence="2" type="ORF">WMQ01_04985</name>
</gene>
<dbReference type="Proteomes" id="UP001371299">
    <property type="component" value="Unassembled WGS sequence"/>
</dbReference>
<name>A0A9X3LY19_9CORY</name>
<evidence type="ECO:0000313" key="3">
    <source>
        <dbReference type="Proteomes" id="UP001146439"/>
    </source>
</evidence>
<evidence type="ECO:0000313" key="4">
    <source>
        <dbReference type="Proteomes" id="UP001371299"/>
    </source>
</evidence>
<reference evidence="2 4" key="2">
    <citation type="submission" date="2024-01" db="EMBL/GenBank/DDBJ databases">
        <title>Description of two novel Corynebacterium species isolated from human nasal passages and skin.</title>
        <authorList>
            <person name="Popowitch E."/>
            <person name="Tran T.H."/>
            <person name="Escapa I.F."/>
            <person name="Bhatt E."/>
            <person name="Sozat A.K."/>
            <person name="Roberts A.Q."/>
            <person name="Segre J.A."/>
            <person name="Kong H."/>
            <person name="Conlan S."/>
            <person name="Lemon K.P."/>
            <person name="Kelly M.S."/>
        </authorList>
    </citation>
    <scope>NUCLEOTIDE SEQUENCE [LARGE SCALE GENOMIC DNA]</scope>
    <source>
        <strain evidence="2 4">KPL2619</strain>
    </source>
</reference>
<reference evidence="1" key="1">
    <citation type="submission" date="2022-02" db="EMBL/GenBank/DDBJ databases">
        <title>Corynebacterium sp. from urogenital microbiome.</title>
        <authorList>
            <person name="Cappelli E.A."/>
            <person name="Ribeiro T.G."/>
            <person name="Peixe L."/>
        </authorList>
    </citation>
    <scope>NUCLEOTIDE SEQUENCE</scope>
    <source>
        <strain evidence="1">C21Ua_68</strain>
    </source>
</reference>
<comment type="caution">
    <text evidence="1">The sequence shown here is derived from an EMBL/GenBank/DDBJ whole genome shotgun (WGS) entry which is preliminary data.</text>
</comment>
<dbReference type="EMBL" id="JAKMUZ010000009">
    <property type="protein sequence ID" value="MCZ9296109.1"/>
    <property type="molecule type" value="Genomic_DNA"/>
</dbReference>
<evidence type="ECO:0000313" key="2">
    <source>
        <dbReference type="EMBL" id="MEK0145429.1"/>
    </source>
</evidence>
<dbReference type="EMBL" id="JBBMGJ010000007">
    <property type="protein sequence ID" value="MEK0145429.1"/>
    <property type="molecule type" value="Genomic_DNA"/>
</dbReference>
<protein>
    <submittedName>
        <fullName evidence="1">Uncharacterized protein</fullName>
    </submittedName>
</protein>
<dbReference type="AlphaFoldDB" id="A0A9X3LY19"/>
<proteinExistence type="predicted"/>
<evidence type="ECO:0000313" key="1">
    <source>
        <dbReference type="EMBL" id="MCZ9296109.1"/>
    </source>
</evidence>
<accession>A0A9X3LY19</accession>
<sequence length="148" mass="15943">MTVQWAWRADVLTNAAGEQLASVRDGELTTAGGEHLSLESSLDSSSPRFFLRAQTAAGAGEEFAVSQAGITVTRLRAVCGEREYLLERRNPFRRERRIVARGTGVEVAHTAPAGAGLRVSVGELPELDAIFLSYACALLDATPRTLRT</sequence>
<keyword evidence="4" id="KW-1185">Reference proteome</keyword>
<dbReference type="Proteomes" id="UP001146439">
    <property type="component" value="Unassembled WGS sequence"/>
</dbReference>
<dbReference type="RefSeq" id="WP_238801480.1">
    <property type="nucleotide sequence ID" value="NZ_JAKMUZ010000009.1"/>
</dbReference>